<dbReference type="EMBL" id="AZCN01000023">
    <property type="protein sequence ID" value="KRK17493.1"/>
    <property type="molecule type" value="Genomic_DNA"/>
</dbReference>
<evidence type="ECO:0000256" key="3">
    <source>
        <dbReference type="ARBA" id="ARBA00022448"/>
    </source>
</evidence>
<evidence type="ECO:0000313" key="8">
    <source>
        <dbReference type="Proteomes" id="UP000051181"/>
    </source>
</evidence>
<comment type="similarity">
    <text evidence="2">Belongs to the bacterial solute-binding protein 5 family.</text>
</comment>
<proteinExistence type="inferred from homology"/>
<sequence>MKAIINDQGGDFMMWKQAKRIGLVAAAGLMVVPLAGNAGTAKAATLAKNQTFKMMVPSELTTMDNSKMTDIYAATVLNNTNEGLYRLTSKNKAVPALATSVVKSTNNGLEYTFHLRHSKWSNGDPVTAKDFVYSWQRTVNPKTASQYAFLFEGIKNATAIADGKKQPSELGVKAVDDYTLQVTMEKPVPYFDLLMANPTFYPQNQKVVEKYGSKYGTTSAKQVYNGPFKLTKWNGTSLKWTLVKNKDYWDKSKVKLNKIEYQAVKDPSTALNLYQSKDLDDVTLSSEMAKQSANNKDKVIRKMASTFYLEYNQKKVKAFQNKKIRQAISLTVDRQKLAKNVLADGSTAAKGYVPDGLANDPKNGKDFASEAQGATEKAAVDYNMKKAKKLWAEGKKEVGIKKLNVELMGDDTDASKKILEYLQNGMEKLPGLKVTNQNLPFKTRLSRSESGKFDMVMTAWNGDFGDPITFMDLLTSTNSYNNGKWSNASYDKDVSASKNENAANPDARWQNLLDAENTLMSDEGVAPIYQKNEFHLVNSKVKGIVYHQTGASYDYKTAYIAK</sequence>
<evidence type="ECO:0000313" key="7">
    <source>
        <dbReference type="EMBL" id="KRK17493.1"/>
    </source>
</evidence>
<keyword evidence="3" id="KW-0813">Transport</keyword>
<dbReference type="Gene3D" id="3.90.76.10">
    <property type="entry name" value="Dipeptide-binding Protein, Domain 1"/>
    <property type="match status" value="1"/>
</dbReference>
<dbReference type="GO" id="GO:0043190">
    <property type="term" value="C:ATP-binding cassette (ABC) transporter complex"/>
    <property type="evidence" value="ECO:0007669"/>
    <property type="project" value="InterPro"/>
</dbReference>
<dbReference type="PATRIC" id="fig|913848.6.peg.941"/>
<dbReference type="InterPro" id="IPR030678">
    <property type="entry name" value="Peptide/Ni-bd"/>
</dbReference>
<dbReference type="SUPFAM" id="SSF53850">
    <property type="entry name" value="Periplasmic binding protein-like II"/>
    <property type="match status" value="1"/>
</dbReference>
<keyword evidence="4" id="KW-0732">Signal</keyword>
<evidence type="ECO:0000259" key="6">
    <source>
        <dbReference type="Pfam" id="PF00496"/>
    </source>
</evidence>
<dbReference type="Gene3D" id="3.40.190.10">
    <property type="entry name" value="Periplasmic binding protein-like II"/>
    <property type="match status" value="1"/>
</dbReference>
<comment type="caution">
    <text evidence="7">The sequence shown here is derived from an EMBL/GenBank/DDBJ whole genome shotgun (WGS) entry which is preliminary data.</text>
</comment>
<dbReference type="CDD" id="cd08504">
    <property type="entry name" value="PBP2_OppA"/>
    <property type="match status" value="1"/>
</dbReference>
<dbReference type="InterPro" id="IPR000914">
    <property type="entry name" value="SBP_5_dom"/>
</dbReference>
<evidence type="ECO:0000256" key="1">
    <source>
        <dbReference type="ARBA" id="ARBA00004196"/>
    </source>
</evidence>
<dbReference type="PIRSF" id="PIRSF002741">
    <property type="entry name" value="MppA"/>
    <property type="match status" value="1"/>
</dbReference>
<dbReference type="Gene3D" id="3.10.105.10">
    <property type="entry name" value="Dipeptide-binding Protein, Domain 3"/>
    <property type="match status" value="1"/>
</dbReference>
<dbReference type="Pfam" id="PF00496">
    <property type="entry name" value="SBP_bac_5"/>
    <property type="match status" value="1"/>
</dbReference>
<comment type="subcellular location">
    <subcellularLocation>
        <location evidence="1">Cell envelope</location>
    </subcellularLocation>
</comment>
<keyword evidence="5" id="KW-0571">Peptide transport</keyword>
<dbReference type="eggNOG" id="COG4166">
    <property type="taxonomic scope" value="Bacteria"/>
</dbReference>
<dbReference type="InterPro" id="IPR039424">
    <property type="entry name" value="SBP_5"/>
</dbReference>
<dbReference type="FunFam" id="3.90.76.10:FF:000001">
    <property type="entry name" value="Oligopeptide ABC transporter substrate-binding protein"/>
    <property type="match status" value="1"/>
</dbReference>
<dbReference type="PANTHER" id="PTHR30290:SF10">
    <property type="entry name" value="PERIPLASMIC OLIGOPEPTIDE-BINDING PROTEIN-RELATED"/>
    <property type="match status" value="1"/>
</dbReference>
<keyword evidence="5" id="KW-0653">Protein transport</keyword>
<dbReference type="GO" id="GO:1904680">
    <property type="term" value="F:peptide transmembrane transporter activity"/>
    <property type="evidence" value="ECO:0007669"/>
    <property type="project" value="TreeGrafter"/>
</dbReference>
<name>A0A0R1F6X4_9LACO</name>
<accession>A0A0R1F6X4</accession>
<dbReference type="PANTHER" id="PTHR30290">
    <property type="entry name" value="PERIPLASMIC BINDING COMPONENT OF ABC TRANSPORTER"/>
    <property type="match status" value="1"/>
</dbReference>
<protein>
    <submittedName>
        <fullName evidence="7">Oligopeptide ABC transporter, substrate binding protein</fullName>
    </submittedName>
</protein>
<dbReference type="AlphaFoldDB" id="A0A0R1F6X4"/>
<evidence type="ECO:0000256" key="4">
    <source>
        <dbReference type="ARBA" id="ARBA00022729"/>
    </source>
</evidence>
<evidence type="ECO:0000256" key="5">
    <source>
        <dbReference type="ARBA" id="ARBA00022856"/>
    </source>
</evidence>
<dbReference type="GO" id="GO:0015833">
    <property type="term" value="P:peptide transport"/>
    <property type="evidence" value="ECO:0007669"/>
    <property type="project" value="UniProtKB-KW"/>
</dbReference>
<evidence type="ECO:0000256" key="2">
    <source>
        <dbReference type="ARBA" id="ARBA00005695"/>
    </source>
</evidence>
<organism evidence="7 8">
    <name type="scientific">Loigolactobacillus coryniformis subsp. coryniformis KCTC 3167 = DSM 20001</name>
    <dbReference type="NCBI Taxonomy" id="913848"/>
    <lineage>
        <taxon>Bacteria</taxon>
        <taxon>Bacillati</taxon>
        <taxon>Bacillota</taxon>
        <taxon>Bacilli</taxon>
        <taxon>Lactobacillales</taxon>
        <taxon>Lactobacillaceae</taxon>
        <taxon>Loigolactobacillus</taxon>
    </lineage>
</organism>
<dbReference type="FunFam" id="3.10.105.10:FF:000001">
    <property type="entry name" value="Oligopeptide ABC transporter, oligopeptide-binding protein"/>
    <property type="match status" value="1"/>
</dbReference>
<dbReference type="Proteomes" id="UP000051181">
    <property type="component" value="Unassembled WGS sequence"/>
</dbReference>
<reference evidence="7 8" key="1">
    <citation type="journal article" date="2015" name="Genome Announc.">
        <title>Expanding the biotechnology potential of lactobacilli through comparative genomics of 213 strains and associated genera.</title>
        <authorList>
            <person name="Sun Z."/>
            <person name="Harris H.M."/>
            <person name="McCann A."/>
            <person name="Guo C."/>
            <person name="Argimon S."/>
            <person name="Zhang W."/>
            <person name="Yang X."/>
            <person name="Jeffery I.B."/>
            <person name="Cooney J.C."/>
            <person name="Kagawa T.F."/>
            <person name="Liu W."/>
            <person name="Song Y."/>
            <person name="Salvetti E."/>
            <person name="Wrobel A."/>
            <person name="Rasinkangas P."/>
            <person name="Parkhill J."/>
            <person name="Rea M.C."/>
            <person name="O'Sullivan O."/>
            <person name="Ritari J."/>
            <person name="Douillard F.P."/>
            <person name="Paul Ross R."/>
            <person name="Yang R."/>
            <person name="Briner A.E."/>
            <person name="Felis G.E."/>
            <person name="de Vos W.M."/>
            <person name="Barrangou R."/>
            <person name="Klaenhammer T.R."/>
            <person name="Caufield P.W."/>
            <person name="Cui Y."/>
            <person name="Zhang H."/>
            <person name="O'Toole P.W."/>
        </authorList>
    </citation>
    <scope>NUCLEOTIDE SEQUENCE [LARGE SCALE GENOMIC DNA]</scope>
    <source>
        <strain evidence="7 8">DSM 20001</strain>
    </source>
</reference>
<dbReference type="GO" id="GO:0030288">
    <property type="term" value="C:outer membrane-bounded periplasmic space"/>
    <property type="evidence" value="ECO:0007669"/>
    <property type="project" value="UniProtKB-ARBA"/>
</dbReference>
<gene>
    <name evidence="7" type="ORF">FD22_GL000910</name>
</gene>
<feature type="domain" description="Solute-binding protein family 5" evidence="6">
    <location>
        <begin position="93"/>
        <end position="481"/>
    </location>
</feature>